<evidence type="ECO:0000256" key="12">
    <source>
        <dbReference type="HAMAP-Rule" id="MF_01227"/>
    </source>
</evidence>
<comment type="caution">
    <text evidence="15">The sequence shown here is derived from an EMBL/GenBank/DDBJ whole genome shotgun (WGS) entry which is preliminary data.</text>
</comment>
<dbReference type="GO" id="GO:0005524">
    <property type="term" value="F:ATP binding"/>
    <property type="evidence" value="ECO:0007669"/>
    <property type="project" value="UniProtKB-KW"/>
</dbReference>
<dbReference type="InterPro" id="IPR033828">
    <property type="entry name" value="GATase1_CTP_Synthase"/>
</dbReference>
<dbReference type="InterPro" id="IPR027417">
    <property type="entry name" value="P-loop_NTPase"/>
</dbReference>
<dbReference type="InterPro" id="IPR004468">
    <property type="entry name" value="CTP_synthase"/>
</dbReference>
<feature type="domain" description="CTP synthase N-terminal" evidence="14">
    <location>
        <begin position="3"/>
        <end position="270"/>
    </location>
</feature>
<feature type="binding site" evidence="12">
    <location>
        <position position="356"/>
    </location>
    <ligand>
        <name>L-glutamine</name>
        <dbReference type="ChEBI" id="CHEBI:58359"/>
    </ligand>
</feature>
<comment type="miscellaneous">
    <text evidence="12">CTPSs have evolved a hybrid strategy for distinguishing between UTP and CTP. The overlapping regions of the product feedback inhibitory and substrate sites recognize a common feature in both compounds, the triphosphate moiety. To differentiate isosteric substrate and product pyrimidine rings, an additional pocket far from the expected kinase/ligase catalytic site, specifically recognizes the cytosine and ribose portions of the product inhibitor.</text>
</comment>
<dbReference type="PATRIC" id="fig|1610491.3.peg.1569"/>
<dbReference type="UniPathway" id="UPA00159">
    <property type="reaction ID" value="UER00277"/>
</dbReference>
<feature type="binding site" evidence="12">
    <location>
        <begin position="384"/>
        <end position="387"/>
    </location>
    <ligand>
        <name>L-glutamine</name>
        <dbReference type="ChEBI" id="CHEBI:58359"/>
    </ligand>
</feature>
<keyword evidence="3 12" id="KW-0436">Ligase</keyword>
<comment type="catalytic activity">
    <reaction evidence="10 12">
        <text>UTP + L-glutamine + ATP + H2O = CTP + L-glutamate + ADP + phosphate + 2 H(+)</text>
        <dbReference type="Rhea" id="RHEA:26426"/>
        <dbReference type="ChEBI" id="CHEBI:15377"/>
        <dbReference type="ChEBI" id="CHEBI:15378"/>
        <dbReference type="ChEBI" id="CHEBI:29985"/>
        <dbReference type="ChEBI" id="CHEBI:30616"/>
        <dbReference type="ChEBI" id="CHEBI:37563"/>
        <dbReference type="ChEBI" id="CHEBI:43474"/>
        <dbReference type="ChEBI" id="CHEBI:46398"/>
        <dbReference type="ChEBI" id="CHEBI:58359"/>
        <dbReference type="ChEBI" id="CHEBI:456216"/>
        <dbReference type="EC" id="6.3.4.2"/>
    </reaction>
</comment>
<feature type="binding site" evidence="12">
    <location>
        <position position="473"/>
    </location>
    <ligand>
        <name>L-glutamine</name>
        <dbReference type="ChEBI" id="CHEBI:58359"/>
    </ligand>
</feature>
<comment type="catalytic activity">
    <reaction evidence="12">
        <text>L-glutamine + H2O = L-glutamate + NH4(+)</text>
        <dbReference type="Rhea" id="RHEA:15889"/>
        <dbReference type="ChEBI" id="CHEBI:15377"/>
        <dbReference type="ChEBI" id="CHEBI:28938"/>
        <dbReference type="ChEBI" id="CHEBI:29985"/>
        <dbReference type="ChEBI" id="CHEBI:58359"/>
    </reaction>
</comment>
<dbReference type="RefSeq" id="WP_046741688.1">
    <property type="nucleotide sequence ID" value="NZ_LBNQ01000023.1"/>
</dbReference>
<feature type="binding site" evidence="12">
    <location>
        <position position="227"/>
    </location>
    <ligand>
        <name>UTP</name>
        <dbReference type="ChEBI" id="CHEBI:46398"/>
    </ligand>
</feature>
<dbReference type="SUPFAM" id="SSF52540">
    <property type="entry name" value="P-loop containing nucleoside triphosphate hydrolases"/>
    <property type="match status" value="1"/>
</dbReference>
<feature type="region of interest" description="Amidoligase domain" evidence="12">
    <location>
        <begin position="1"/>
        <end position="270"/>
    </location>
</feature>
<comment type="similarity">
    <text evidence="2 12">Belongs to the CTP synthase family.</text>
</comment>
<evidence type="ECO:0000256" key="9">
    <source>
        <dbReference type="ARBA" id="ARBA00022975"/>
    </source>
</evidence>
<dbReference type="FunFam" id="3.40.50.300:FF:000009">
    <property type="entry name" value="CTP synthase"/>
    <property type="match status" value="1"/>
</dbReference>
<comment type="subunit">
    <text evidence="12">Homotetramer.</text>
</comment>
<dbReference type="PANTHER" id="PTHR11550:SF0">
    <property type="entry name" value="CTP SYNTHASE-RELATED"/>
    <property type="match status" value="1"/>
</dbReference>
<keyword evidence="8 12" id="KW-0315">Glutamine amidotransferase</keyword>
<feature type="domain" description="Glutamine amidotransferase" evidence="13">
    <location>
        <begin position="305"/>
        <end position="539"/>
    </location>
</feature>
<dbReference type="STRING" id="1610491.AAV94_07390"/>
<feature type="binding site" evidence="12">
    <location>
        <position position="13"/>
    </location>
    <ligand>
        <name>UTP</name>
        <dbReference type="ChEBI" id="CHEBI:46398"/>
    </ligand>
</feature>
<keyword evidence="16" id="KW-1185">Reference proteome</keyword>
<evidence type="ECO:0000256" key="8">
    <source>
        <dbReference type="ARBA" id="ARBA00022962"/>
    </source>
</evidence>
<protein>
    <recommendedName>
        <fullName evidence="12">CTP synthase</fullName>
        <ecNumber evidence="12">6.3.4.2</ecNumber>
    </recommendedName>
    <alternativeName>
        <fullName evidence="12">Cytidine 5'-triphosphate synthase</fullName>
    </alternativeName>
    <alternativeName>
        <fullName evidence="12">Cytidine triphosphate synthetase</fullName>
        <shortName evidence="12">CTP synthetase</shortName>
        <shortName evidence="12">CTPS</shortName>
    </alternativeName>
    <alternativeName>
        <fullName evidence="12">UTP--ammonia ligase</fullName>
    </alternativeName>
</protein>
<dbReference type="AlphaFoldDB" id="A0A0U1PZS1"/>
<dbReference type="Gene3D" id="3.40.50.880">
    <property type="match status" value="1"/>
</dbReference>
<dbReference type="CDD" id="cd03113">
    <property type="entry name" value="CTPS_N"/>
    <property type="match status" value="1"/>
</dbReference>
<dbReference type="GO" id="GO:0097268">
    <property type="term" value="C:cytoophidium"/>
    <property type="evidence" value="ECO:0007669"/>
    <property type="project" value="UniProtKB-ARBA"/>
</dbReference>
<feature type="active site" evidence="12">
    <location>
        <position position="520"/>
    </location>
</feature>
<dbReference type="GO" id="GO:0004359">
    <property type="term" value="F:glutaminase activity"/>
    <property type="evidence" value="ECO:0007669"/>
    <property type="project" value="RHEA"/>
</dbReference>
<proteinExistence type="inferred from homology"/>
<feature type="binding site" evidence="12">
    <location>
        <position position="227"/>
    </location>
    <ligand>
        <name>CTP</name>
        <dbReference type="ChEBI" id="CHEBI:37563"/>
        <note>allosteric inhibitor</note>
    </ligand>
</feature>
<name>A0A0U1PZS1_9BURK</name>
<feature type="binding site" evidence="12">
    <location>
        <begin position="151"/>
        <end position="153"/>
    </location>
    <ligand>
        <name>CTP</name>
        <dbReference type="ChEBI" id="CHEBI:37563"/>
        <note>allosteric inhibitor</note>
    </ligand>
</feature>
<feature type="binding site" evidence="12">
    <location>
        <begin position="191"/>
        <end position="196"/>
    </location>
    <ligand>
        <name>CTP</name>
        <dbReference type="ChEBI" id="CHEBI:37563"/>
        <note>allosteric inhibitor</note>
    </ligand>
</feature>
<evidence type="ECO:0000256" key="2">
    <source>
        <dbReference type="ARBA" id="ARBA00007533"/>
    </source>
</evidence>
<dbReference type="InterPro" id="IPR017456">
    <property type="entry name" value="CTP_synthase_N"/>
</dbReference>
<evidence type="ECO:0000259" key="14">
    <source>
        <dbReference type="Pfam" id="PF06418"/>
    </source>
</evidence>
<keyword evidence="7 12" id="KW-0460">Magnesium</keyword>
<keyword evidence="6 12" id="KW-0067">ATP-binding</keyword>
<dbReference type="OrthoDB" id="9801107at2"/>
<feature type="active site" description="Nucleophile; for glutamine hydrolysis" evidence="12">
    <location>
        <position position="383"/>
    </location>
</feature>
<feature type="active site" evidence="12">
    <location>
        <position position="522"/>
    </location>
</feature>
<dbReference type="Gene3D" id="3.40.50.300">
    <property type="entry name" value="P-loop containing nucleotide triphosphate hydrolases"/>
    <property type="match status" value="1"/>
</dbReference>
<dbReference type="GO" id="GO:0042802">
    <property type="term" value="F:identical protein binding"/>
    <property type="evidence" value="ECO:0007669"/>
    <property type="project" value="TreeGrafter"/>
</dbReference>
<feature type="binding site" evidence="12">
    <location>
        <position position="245"/>
    </location>
    <ligand>
        <name>ATP</name>
        <dbReference type="ChEBI" id="CHEBI:30616"/>
    </ligand>
</feature>
<keyword evidence="4 12" id="KW-0479">Metal-binding</keyword>
<dbReference type="Proteomes" id="UP000050580">
    <property type="component" value="Unassembled WGS sequence"/>
</dbReference>
<feature type="binding site" evidence="12">
    <location>
        <position position="71"/>
    </location>
    <ligand>
        <name>Mg(2+)</name>
        <dbReference type="ChEBI" id="CHEBI:18420"/>
    </ligand>
</feature>
<dbReference type="GO" id="GO:0005829">
    <property type="term" value="C:cytosol"/>
    <property type="evidence" value="ECO:0007669"/>
    <property type="project" value="TreeGrafter"/>
</dbReference>
<dbReference type="GO" id="GO:0044210">
    <property type="term" value="P:'de novo' CTP biosynthetic process"/>
    <property type="evidence" value="ECO:0007669"/>
    <property type="project" value="UniProtKB-UniRule"/>
</dbReference>
<organism evidence="15 16">
    <name type="scientific">Lampropedia cohaerens</name>
    <dbReference type="NCBI Taxonomy" id="1610491"/>
    <lineage>
        <taxon>Bacteria</taxon>
        <taxon>Pseudomonadati</taxon>
        <taxon>Pseudomonadota</taxon>
        <taxon>Betaproteobacteria</taxon>
        <taxon>Burkholderiales</taxon>
        <taxon>Comamonadaceae</taxon>
        <taxon>Lampropedia</taxon>
    </lineage>
</organism>
<dbReference type="InterPro" id="IPR017926">
    <property type="entry name" value="GATASE"/>
</dbReference>
<dbReference type="GO" id="GO:0046872">
    <property type="term" value="F:metal ion binding"/>
    <property type="evidence" value="ECO:0007669"/>
    <property type="project" value="UniProtKB-KW"/>
</dbReference>
<feature type="binding site" evidence="12">
    <location>
        <position position="13"/>
    </location>
    <ligand>
        <name>CTP</name>
        <dbReference type="ChEBI" id="CHEBI:37563"/>
        <note>allosteric inhibitor</note>
    </ligand>
</feature>
<evidence type="ECO:0000259" key="13">
    <source>
        <dbReference type="Pfam" id="PF00117"/>
    </source>
</evidence>
<comment type="caution">
    <text evidence="12">Lacks conserved residue(s) required for the propagation of feature annotation.</text>
</comment>
<evidence type="ECO:0000256" key="6">
    <source>
        <dbReference type="ARBA" id="ARBA00022840"/>
    </source>
</evidence>
<dbReference type="Pfam" id="PF00117">
    <property type="entry name" value="GATase"/>
    <property type="match status" value="1"/>
</dbReference>
<dbReference type="PANTHER" id="PTHR11550">
    <property type="entry name" value="CTP SYNTHASE"/>
    <property type="match status" value="1"/>
</dbReference>
<evidence type="ECO:0000313" key="16">
    <source>
        <dbReference type="Proteomes" id="UP000050580"/>
    </source>
</evidence>
<gene>
    <name evidence="12 15" type="primary">pyrG</name>
    <name evidence="15" type="ORF">AAV94_07390</name>
</gene>
<dbReference type="GO" id="GO:0003883">
    <property type="term" value="F:CTP synthase activity"/>
    <property type="evidence" value="ECO:0007669"/>
    <property type="project" value="UniProtKB-UniRule"/>
</dbReference>
<comment type="activity regulation">
    <text evidence="12">Allosterically activated by GTP, when glutamine is the substrate; GTP has no effect on the reaction when ammonia is the substrate. The allosteric effector GTP functions by stabilizing the protein conformation that binds the tetrahedral intermediate(s) formed during glutamine hydrolysis. Inhibited by the product CTP, via allosteric rather than competitive inhibition.</text>
</comment>
<dbReference type="PROSITE" id="PS51273">
    <property type="entry name" value="GATASE_TYPE_1"/>
    <property type="match status" value="1"/>
</dbReference>
<reference evidence="15 16" key="1">
    <citation type="submission" date="2015-05" db="EMBL/GenBank/DDBJ databases">
        <title>Draft genome sequence of Lampropedia sp. CT6, isolated from the microbial mat of a hot water spring, located at Manikaran, India.</title>
        <authorList>
            <person name="Tripathi C."/>
            <person name="Rani P."/>
            <person name="Mahato N.K."/>
            <person name="Lal R."/>
        </authorList>
    </citation>
    <scope>NUCLEOTIDE SEQUENCE [LARGE SCALE GENOMIC DNA]</scope>
    <source>
        <strain evidence="15 16">CT6</strain>
    </source>
</reference>
<dbReference type="NCBIfam" id="TIGR00337">
    <property type="entry name" value="PyrG"/>
    <property type="match status" value="1"/>
</dbReference>
<evidence type="ECO:0000256" key="7">
    <source>
        <dbReference type="ARBA" id="ARBA00022842"/>
    </source>
</evidence>
<dbReference type="CDD" id="cd01746">
    <property type="entry name" value="GATase1_CTP_Synthase"/>
    <property type="match status" value="1"/>
</dbReference>
<comment type="catalytic activity">
    <reaction evidence="12">
        <text>UTP + NH4(+) + ATP = CTP + ADP + phosphate + 2 H(+)</text>
        <dbReference type="Rhea" id="RHEA:16597"/>
        <dbReference type="ChEBI" id="CHEBI:15378"/>
        <dbReference type="ChEBI" id="CHEBI:28938"/>
        <dbReference type="ChEBI" id="CHEBI:30616"/>
        <dbReference type="ChEBI" id="CHEBI:37563"/>
        <dbReference type="ChEBI" id="CHEBI:43474"/>
        <dbReference type="ChEBI" id="CHEBI:46398"/>
        <dbReference type="ChEBI" id="CHEBI:456216"/>
    </reaction>
</comment>
<evidence type="ECO:0000256" key="4">
    <source>
        <dbReference type="ARBA" id="ARBA00022723"/>
    </source>
</evidence>
<accession>A0A0U1PZS1</accession>
<feature type="binding site" evidence="12">
    <location>
        <position position="144"/>
    </location>
    <ligand>
        <name>Mg(2+)</name>
        <dbReference type="ChEBI" id="CHEBI:18420"/>
    </ligand>
</feature>
<dbReference type="HAMAP" id="MF_01227">
    <property type="entry name" value="PyrG"/>
    <property type="match status" value="1"/>
</dbReference>
<evidence type="ECO:0000256" key="5">
    <source>
        <dbReference type="ARBA" id="ARBA00022741"/>
    </source>
</evidence>
<evidence type="ECO:0000256" key="3">
    <source>
        <dbReference type="ARBA" id="ARBA00022598"/>
    </source>
</evidence>
<dbReference type="GO" id="GO:0019856">
    <property type="term" value="P:pyrimidine nucleobase biosynthetic process"/>
    <property type="evidence" value="ECO:0007669"/>
    <property type="project" value="TreeGrafter"/>
</dbReference>
<feature type="binding site" evidence="12">
    <location>
        <begin position="14"/>
        <end position="19"/>
    </location>
    <ligand>
        <name>ATP</name>
        <dbReference type="ChEBI" id="CHEBI:30616"/>
    </ligand>
</feature>
<evidence type="ECO:0000256" key="10">
    <source>
        <dbReference type="ARBA" id="ARBA00047781"/>
    </source>
</evidence>
<dbReference type="NCBIfam" id="NF003792">
    <property type="entry name" value="PRK05380.1"/>
    <property type="match status" value="1"/>
</dbReference>
<dbReference type="EC" id="6.3.4.2" evidence="12"/>
<dbReference type="EMBL" id="LBNQ01000023">
    <property type="protein sequence ID" value="KKW67986.1"/>
    <property type="molecule type" value="Genomic_DNA"/>
</dbReference>
<evidence type="ECO:0000256" key="1">
    <source>
        <dbReference type="ARBA" id="ARBA00005171"/>
    </source>
</evidence>
<dbReference type="InterPro" id="IPR029062">
    <property type="entry name" value="Class_I_gatase-like"/>
</dbReference>
<keyword evidence="9 12" id="KW-0665">Pyrimidine biosynthesis</keyword>
<evidence type="ECO:0000256" key="11">
    <source>
        <dbReference type="ARBA" id="ARBA00059148"/>
    </source>
</evidence>
<feature type="binding site" evidence="12">
    <location>
        <begin position="191"/>
        <end position="196"/>
    </location>
    <ligand>
        <name>UTP</name>
        <dbReference type="ChEBI" id="CHEBI:46398"/>
    </ligand>
</feature>
<feature type="binding site" evidence="12">
    <location>
        <position position="407"/>
    </location>
    <ligand>
        <name>L-glutamine</name>
        <dbReference type="ChEBI" id="CHEBI:58359"/>
    </ligand>
</feature>
<keyword evidence="5 12" id="KW-0547">Nucleotide-binding</keyword>
<dbReference type="SUPFAM" id="SSF52317">
    <property type="entry name" value="Class I glutamine amidotransferase-like"/>
    <property type="match status" value="1"/>
</dbReference>
<comment type="pathway">
    <text evidence="1 12">Pyrimidine metabolism; CTP biosynthesis via de novo pathway; CTP from UDP: step 2/2.</text>
</comment>
<comment type="function">
    <text evidence="11 12">Catalyzes the ATP-dependent amination of UTP to CTP with either L-glutamine or ammonia as the source of nitrogen. Regulates intracellular CTP levels through interactions with the four ribonucleotide triphosphates.</text>
</comment>
<sequence length="561" mass="61887">MTKFVFVTGGVVSSLGKGIAAASLAAILESRGLKVTLIKLDPYINVDPGTMSPFQHGEVFVTDDGAETDLDLGHYERFIETRMRQANNFTTGRIYQSVLEKERRGDYLGKTVQVIPHVTNEIQEFIKRGAGVGTPDAVDVAICEVGGTVGDIESLPFLEAARQFALKLGPNNAAFVHLTYVPFIAAAGELKTKPTQHTVQKLREIGIQPDALLCRADRDIPADERAKISLFTNVPEWGVISMPDVDTIYKVPRMLHEQGLDGLICDKLRLNTPPANLRRWDDLVYKTEHPKGEVRIAMVGKYVDLSDSYKSVNEALRHAGLVNDVKVEITYIDSETLTPSTVAQLAAFDGILVPGGFGSRGVEGKICAARFAREHLVPYLGICLGMQVATIEYARHKAGLEKANSTEFDPSTPQPVIALIDEWEDADGSIQKRDANSDLGGTMRLGAQTSDVQPGTLAHRIYGSTVTERHRHRYEANTKYLETLRKAGLVISALTQREQLTEIIELPQEVHPWFIGVQFHPEFKSTPWAGHPLFNAFIQAAMQRRQQRLDAASPALQKEQA</sequence>
<evidence type="ECO:0000313" key="15">
    <source>
        <dbReference type="EMBL" id="KKW67986.1"/>
    </source>
</evidence>
<feature type="binding site" evidence="12">
    <location>
        <position position="71"/>
    </location>
    <ligand>
        <name>ATP</name>
        <dbReference type="ChEBI" id="CHEBI:30616"/>
    </ligand>
</feature>
<dbReference type="FunFam" id="3.40.50.880:FF:000002">
    <property type="entry name" value="CTP synthase"/>
    <property type="match status" value="1"/>
</dbReference>
<dbReference type="Pfam" id="PF06418">
    <property type="entry name" value="CTP_synth_N"/>
    <property type="match status" value="1"/>
</dbReference>